<reference evidence="2 3" key="1">
    <citation type="submission" date="2021-06" db="EMBL/GenBank/DDBJ databases">
        <authorList>
            <person name="Palmer J.M."/>
        </authorList>
    </citation>
    <scope>NUCLEOTIDE SEQUENCE [LARGE SCALE GENOMIC DNA]</scope>
    <source>
        <strain evidence="2 3">XC_2019</strain>
        <tissue evidence="2">Muscle</tissue>
    </source>
</reference>
<dbReference type="PANTHER" id="PTHR46984:SF1">
    <property type="entry name" value="LEUCINE-RICH REPEAT-CONTAINING PROTEIN 71"/>
    <property type="match status" value="1"/>
</dbReference>
<keyword evidence="3" id="KW-1185">Reference proteome</keyword>
<dbReference type="Pfam" id="PF13516">
    <property type="entry name" value="LRR_6"/>
    <property type="match status" value="3"/>
</dbReference>
<feature type="non-terminal residue" evidence="2">
    <location>
        <position position="294"/>
    </location>
</feature>
<evidence type="ECO:0000256" key="1">
    <source>
        <dbReference type="SAM" id="MobiDB-lite"/>
    </source>
</evidence>
<sequence length="294" mass="32302">MSRKKQLKDKSNQEDHGSKNKGSSPNEALPAQTFDDYQCTGNVEVDFLMLCGLLNMKEVPAVSTKHPASSTDATEGFGEDDLSQISVSTLWFKPCLNIELENEDPLSVMRMKISGWKVNEQIFRALQKMLPSMSQLQCLQFCQAGLTDPMIISLTNTMSLCSNLRAVSLEGNPLPEQSFHLLLSEDSILTDLSLRNNQIGDEGARLIGLALSTTKSTNKNLLSLNLAFNNIRDAGAAHIAQGLRLNRTLVFLSLSNNQIGDSGAAHLAAILGEFALTHEEVVERRKLLLQKMQA</sequence>
<gene>
    <name evidence="2" type="ORF">XENOCAPTIV_005781</name>
</gene>
<evidence type="ECO:0000313" key="2">
    <source>
        <dbReference type="EMBL" id="MEQ2197967.1"/>
    </source>
</evidence>
<dbReference type="SUPFAM" id="SSF52047">
    <property type="entry name" value="RNI-like"/>
    <property type="match status" value="1"/>
</dbReference>
<feature type="compositionally biased region" description="Basic and acidic residues" evidence="1">
    <location>
        <begin position="8"/>
        <end position="18"/>
    </location>
</feature>
<dbReference type="PANTHER" id="PTHR46984">
    <property type="entry name" value="LEUCINE-RICH REPEAT-CONTAINING PROTEIN 71"/>
    <property type="match status" value="1"/>
</dbReference>
<proteinExistence type="predicted"/>
<feature type="region of interest" description="Disordered" evidence="1">
    <location>
        <begin position="1"/>
        <end position="30"/>
    </location>
</feature>
<dbReference type="Proteomes" id="UP001434883">
    <property type="component" value="Unassembled WGS sequence"/>
</dbReference>
<dbReference type="InterPro" id="IPR053040">
    <property type="entry name" value="LRR-containing_protein_71"/>
</dbReference>
<protein>
    <submittedName>
        <fullName evidence="2">Uncharacterized protein</fullName>
    </submittedName>
</protein>
<organism evidence="2 3">
    <name type="scientific">Xenoophorus captivus</name>
    <dbReference type="NCBI Taxonomy" id="1517983"/>
    <lineage>
        <taxon>Eukaryota</taxon>
        <taxon>Metazoa</taxon>
        <taxon>Chordata</taxon>
        <taxon>Craniata</taxon>
        <taxon>Vertebrata</taxon>
        <taxon>Euteleostomi</taxon>
        <taxon>Actinopterygii</taxon>
        <taxon>Neopterygii</taxon>
        <taxon>Teleostei</taxon>
        <taxon>Neoteleostei</taxon>
        <taxon>Acanthomorphata</taxon>
        <taxon>Ovalentaria</taxon>
        <taxon>Atherinomorphae</taxon>
        <taxon>Cyprinodontiformes</taxon>
        <taxon>Goodeidae</taxon>
        <taxon>Xenoophorus</taxon>
    </lineage>
</organism>
<comment type="caution">
    <text evidence="2">The sequence shown here is derived from an EMBL/GenBank/DDBJ whole genome shotgun (WGS) entry which is preliminary data.</text>
</comment>
<dbReference type="SMART" id="SM00368">
    <property type="entry name" value="LRR_RI"/>
    <property type="match status" value="3"/>
</dbReference>
<dbReference type="Gene3D" id="3.80.10.10">
    <property type="entry name" value="Ribonuclease Inhibitor"/>
    <property type="match status" value="1"/>
</dbReference>
<dbReference type="InterPro" id="IPR001611">
    <property type="entry name" value="Leu-rich_rpt"/>
</dbReference>
<dbReference type="EMBL" id="JAHRIN010018435">
    <property type="protein sequence ID" value="MEQ2197967.1"/>
    <property type="molecule type" value="Genomic_DNA"/>
</dbReference>
<evidence type="ECO:0000313" key="3">
    <source>
        <dbReference type="Proteomes" id="UP001434883"/>
    </source>
</evidence>
<dbReference type="InterPro" id="IPR032675">
    <property type="entry name" value="LRR_dom_sf"/>
</dbReference>
<name>A0ABV0QR11_9TELE</name>
<accession>A0ABV0QR11</accession>